<dbReference type="InterPro" id="IPR036390">
    <property type="entry name" value="WH_DNA-bd_sf"/>
</dbReference>
<dbReference type="SUPFAM" id="SSF46785">
    <property type="entry name" value="Winged helix' DNA-binding domain"/>
    <property type="match status" value="1"/>
</dbReference>
<dbReference type="PANTHER" id="PTHR45746:SF6">
    <property type="entry name" value="LP21163P"/>
    <property type="match status" value="1"/>
</dbReference>
<dbReference type="SMART" id="SM00049">
    <property type="entry name" value="DEP"/>
    <property type="match status" value="1"/>
</dbReference>
<reference evidence="5" key="1">
    <citation type="submission" date="2025-08" db="UniProtKB">
        <authorList>
            <consortium name="Ensembl"/>
        </authorList>
    </citation>
    <scope>IDENTIFICATION</scope>
</reference>
<dbReference type="InterPro" id="IPR036305">
    <property type="entry name" value="RGS_sf"/>
</dbReference>
<evidence type="ECO:0000313" key="5">
    <source>
        <dbReference type="Ensembl" id="ENSEBUP00000015173.1"/>
    </source>
</evidence>
<dbReference type="Gene3D" id="4.10.260.10">
    <property type="entry name" value="Transducin (heterotrimeric G protein), gamma chain"/>
    <property type="match status" value="1"/>
</dbReference>
<keyword evidence="1" id="KW-0734">Signal transduction inhibitor</keyword>
<dbReference type="Gene3D" id="1.10.1240.60">
    <property type="match status" value="1"/>
</dbReference>
<dbReference type="InterPro" id="IPR036388">
    <property type="entry name" value="WH-like_DNA-bd_sf"/>
</dbReference>
<dbReference type="InterPro" id="IPR000591">
    <property type="entry name" value="DEP_dom"/>
</dbReference>
<dbReference type="AlphaFoldDB" id="A0A8C4WW60"/>
<evidence type="ECO:0000256" key="1">
    <source>
        <dbReference type="ARBA" id="ARBA00022700"/>
    </source>
</evidence>
<dbReference type="GO" id="GO:0005737">
    <property type="term" value="C:cytoplasm"/>
    <property type="evidence" value="ECO:0007669"/>
    <property type="project" value="TreeGrafter"/>
</dbReference>
<dbReference type="PROSITE" id="PS50186">
    <property type="entry name" value="DEP"/>
    <property type="match status" value="1"/>
</dbReference>
<dbReference type="CDD" id="cd08705">
    <property type="entry name" value="RGS_R7-like"/>
    <property type="match status" value="1"/>
</dbReference>
<dbReference type="InterPro" id="IPR047016">
    <property type="entry name" value="RGS6/7/9/11"/>
</dbReference>
<evidence type="ECO:0000259" key="3">
    <source>
        <dbReference type="PROSITE" id="PS50132"/>
    </source>
</evidence>
<dbReference type="GO" id="GO:0043005">
    <property type="term" value="C:neuron projection"/>
    <property type="evidence" value="ECO:0007669"/>
    <property type="project" value="TreeGrafter"/>
</dbReference>
<dbReference type="FunFam" id="1.10.167.10:FF:000001">
    <property type="entry name" value="Putative regulator of g-protein signaling 12"/>
    <property type="match status" value="1"/>
</dbReference>
<dbReference type="Ensembl" id="ENSEBUT00000015750.1">
    <property type="protein sequence ID" value="ENSEBUP00000015173.1"/>
    <property type="gene ID" value="ENSEBUG00000009467.1"/>
</dbReference>
<evidence type="ECO:0000313" key="6">
    <source>
        <dbReference type="Proteomes" id="UP000694388"/>
    </source>
</evidence>
<organism evidence="5 6">
    <name type="scientific">Eptatretus burgeri</name>
    <name type="common">Inshore hagfish</name>
    <dbReference type="NCBI Taxonomy" id="7764"/>
    <lineage>
        <taxon>Eukaryota</taxon>
        <taxon>Metazoa</taxon>
        <taxon>Chordata</taxon>
        <taxon>Craniata</taxon>
        <taxon>Vertebrata</taxon>
        <taxon>Cyclostomata</taxon>
        <taxon>Myxini</taxon>
        <taxon>Myxiniformes</taxon>
        <taxon>Myxinidae</taxon>
        <taxon>Eptatretinae</taxon>
        <taxon>Eptatretus</taxon>
    </lineage>
</organism>
<keyword evidence="6" id="KW-1185">Reference proteome</keyword>
<feature type="domain" description="RGS" evidence="3">
    <location>
        <begin position="360"/>
        <end position="475"/>
    </location>
</feature>
<reference evidence="5" key="2">
    <citation type="submission" date="2025-09" db="UniProtKB">
        <authorList>
            <consortium name="Ensembl"/>
        </authorList>
    </citation>
    <scope>IDENTIFICATION</scope>
</reference>
<protein>
    <submittedName>
        <fullName evidence="5">Regulator of G protein signaling 6</fullName>
    </submittedName>
</protein>
<dbReference type="SUPFAM" id="SSF48097">
    <property type="entry name" value="Regulator of G-protein signaling, RGS"/>
    <property type="match status" value="1"/>
</dbReference>
<dbReference type="GO" id="GO:0035556">
    <property type="term" value="P:intracellular signal transduction"/>
    <property type="evidence" value="ECO:0007669"/>
    <property type="project" value="InterPro"/>
</dbReference>
<dbReference type="PANTHER" id="PTHR45746">
    <property type="entry name" value="LP21163P"/>
    <property type="match status" value="1"/>
</dbReference>
<dbReference type="Gene3D" id="1.10.167.10">
    <property type="entry name" value="Regulator of G-protein Signalling 4, domain 2"/>
    <property type="match status" value="1"/>
</dbReference>
<name>A0A8C4WW60_EPTBU</name>
<dbReference type="SUPFAM" id="SSF48670">
    <property type="entry name" value="Transducin (heterotrimeric G protein), gamma chain"/>
    <property type="match status" value="1"/>
</dbReference>
<dbReference type="GO" id="GO:0009968">
    <property type="term" value="P:negative regulation of signal transduction"/>
    <property type="evidence" value="ECO:0007669"/>
    <property type="project" value="UniProtKB-KW"/>
</dbReference>
<dbReference type="Pfam" id="PF00631">
    <property type="entry name" value="G-gamma"/>
    <property type="match status" value="1"/>
</dbReference>
<dbReference type="GO" id="GO:0005096">
    <property type="term" value="F:GTPase activator activity"/>
    <property type="evidence" value="ECO:0007669"/>
    <property type="project" value="TreeGrafter"/>
</dbReference>
<dbReference type="CDD" id="cd04450">
    <property type="entry name" value="DEP_RGS7-like"/>
    <property type="match status" value="1"/>
</dbReference>
<feature type="domain" description="DEP" evidence="4">
    <location>
        <begin position="62"/>
        <end position="136"/>
    </location>
</feature>
<dbReference type="GeneTree" id="ENSGT00940000157159"/>
<dbReference type="InterPro" id="IPR015898">
    <property type="entry name" value="G-protein_gamma-like_dom"/>
</dbReference>
<dbReference type="InterPro" id="IPR036284">
    <property type="entry name" value="GGL_sf"/>
</dbReference>
<dbReference type="InterPro" id="IPR040759">
    <property type="entry name" value="RGS_DHEX"/>
</dbReference>
<dbReference type="PROSITE" id="PS50132">
    <property type="entry name" value="RGS"/>
    <property type="match status" value="1"/>
</dbReference>
<dbReference type="Proteomes" id="UP000694388">
    <property type="component" value="Unplaced"/>
</dbReference>
<dbReference type="Pfam" id="PF00610">
    <property type="entry name" value="DEP"/>
    <property type="match status" value="1"/>
</dbReference>
<evidence type="ECO:0000259" key="4">
    <source>
        <dbReference type="PROSITE" id="PS50186"/>
    </source>
</evidence>
<proteinExistence type="predicted"/>
<dbReference type="Pfam" id="PF18148">
    <property type="entry name" value="RGS_DHEX"/>
    <property type="match status" value="1"/>
</dbReference>
<dbReference type="SMART" id="SM00224">
    <property type="entry name" value="GGL"/>
    <property type="match status" value="1"/>
</dbReference>
<dbReference type="FunFam" id="1.10.10.10:FF:000162">
    <property type="entry name" value="Regulator of G-protein signaling 6"/>
    <property type="match status" value="1"/>
</dbReference>
<dbReference type="SMART" id="SM01224">
    <property type="entry name" value="G_gamma"/>
    <property type="match status" value="1"/>
</dbReference>
<dbReference type="Pfam" id="PF00615">
    <property type="entry name" value="RGS"/>
    <property type="match status" value="1"/>
</dbReference>
<feature type="region of interest" description="Disordered" evidence="2">
    <location>
        <begin position="262"/>
        <end position="281"/>
    </location>
</feature>
<dbReference type="SMART" id="SM00315">
    <property type="entry name" value="RGS"/>
    <property type="match status" value="1"/>
</dbReference>
<dbReference type="FunFam" id="1.10.1240.60:FF:000001">
    <property type="entry name" value="Regulator of G-protein signaling 6"/>
    <property type="match status" value="1"/>
</dbReference>
<dbReference type="GO" id="GO:0008277">
    <property type="term" value="P:regulation of G protein-coupled receptor signaling pathway"/>
    <property type="evidence" value="ECO:0007669"/>
    <property type="project" value="InterPro"/>
</dbReference>
<accession>A0A8C4WW60</accession>
<evidence type="ECO:0000256" key="2">
    <source>
        <dbReference type="SAM" id="MobiDB-lite"/>
    </source>
</evidence>
<dbReference type="InterPro" id="IPR044926">
    <property type="entry name" value="RGS_subdomain_2"/>
</dbReference>
<dbReference type="Gene3D" id="1.10.10.10">
    <property type="entry name" value="Winged helix-like DNA-binding domain superfamily/Winged helix DNA-binding domain"/>
    <property type="match status" value="1"/>
</dbReference>
<dbReference type="InterPro" id="IPR016137">
    <property type="entry name" value="RGS"/>
</dbReference>
<dbReference type="GO" id="GO:0007186">
    <property type="term" value="P:G protein-coupled receptor signaling pathway"/>
    <property type="evidence" value="ECO:0007669"/>
    <property type="project" value="InterPro"/>
</dbReference>
<dbReference type="CDD" id="cd00068">
    <property type="entry name" value="GGL"/>
    <property type="match status" value="1"/>
</dbReference>
<dbReference type="InterPro" id="IPR034483">
    <property type="entry name" value="RGS_Egl-10"/>
</dbReference>
<dbReference type="InterPro" id="IPR047017">
    <property type="entry name" value="RGS6/7/9/11_DHEX_sf"/>
</dbReference>
<dbReference type="PRINTS" id="PR01301">
    <property type="entry name" value="RGSPROTEIN"/>
</dbReference>
<sequence>MPYFSRTVWTIWSCLLRIPGKKAKNGETLLPLMRRSRIRFRSCQDRVTFKMEAIVRRMEDQEDMGVPLRTVKSFLTKIPNVVTGSDILQWLMKNLQIDDQEALHLGSQIAAHGYYFPIADHVLSLKDDGTFYRFQNPYYWASNGWEPDNTDYAVYLCKRTMQNKARLELSDYESESLARMQKAFDRKWEFIFVQAEAQAKVDRKKEKTERKITDGQERAFWDVHRIAPGCVSVMEEDIKKSCRPRSQKLARKSVYGIQEDSDSEDCISNLSPPHDDVQSPTVGEMRRKIKFLQKQLDRHCLKVSKVAESQITYTEQYTEFDALVMATGVTCPWISDDTTFWNMDTSKEPSQSAVRRWGLSLDEVLKDPLGRAHFLKFLESEFSSENLQFWMAVQDLKRLPLQRTPQCVIEIWEEFLADGACNAINLDSQTFEQTAQGLKEPNRYTFEEAQEHIFKLMKSDSYTRFLRSSDYQELLVKKKSEQDQDRRTSFEKFTRNVEMQFKPCRQKHSCSALACPTELEGEPSPLKGPGVKLK</sequence>